<keyword evidence="4" id="KW-1185">Reference proteome</keyword>
<accession>A0A9Q3ZAD6</accession>
<dbReference type="Proteomes" id="UP001108029">
    <property type="component" value="Unassembled WGS sequence"/>
</dbReference>
<feature type="compositionally biased region" description="Basic and acidic residues" evidence="1">
    <location>
        <begin position="7"/>
        <end position="21"/>
    </location>
</feature>
<evidence type="ECO:0000256" key="1">
    <source>
        <dbReference type="SAM" id="MobiDB-lite"/>
    </source>
</evidence>
<dbReference type="AlphaFoldDB" id="A0A9Q3ZAD6"/>
<evidence type="ECO:0000313" key="4">
    <source>
        <dbReference type="Proteomes" id="UP001108029"/>
    </source>
</evidence>
<feature type="transmembrane region" description="Helical" evidence="2">
    <location>
        <begin position="56"/>
        <end position="76"/>
    </location>
</feature>
<proteinExistence type="predicted"/>
<feature type="region of interest" description="Disordered" evidence="1">
    <location>
        <begin position="1"/>
        <end position="51"/>
    </location>
</feature>
<dbReference type="EMBL" id="JAJSBI010000027">
    <property type="protein sequence ID" value="MCD9879224.1"/>
    <property type="molecule type" value="Genomic_DNA"/>
</dbReference>
<name>A0A9Q3ZAD6_9ACTN</name>
<sequence>MGSPHSIDPRAQHDPRNRYPTDEQFYGSDRPDHAVLPEDRPRGGGGTRPVRHRGTWATVALVACVILLILVGIALFP</sequence>
<reference evidence="3" key="1">
    <citation type="submission" date="2021-12" db="EMBL/GenBank/DDBJ databases">
        <authorList>
            <person name="Lee J.-H."/>
            <person name="Kim S.-B."/>
        </authorList>
    </citation>
    <scope>NUCLEOTIDE SEQUENCE</scope>
    <source>
        <strain evidence="3">NR30</strain>
    </source>
</reference>
<protein>
    <submittedName>
        <fullName evidence="3">Uncharacterized protein</fullName>
    </submittedName>
</protein>
<evidence type="ECO:0000256" key="2">
    <source>
        <dbReference type="SAM" id="Phobius"/>
    </source>
</evidence>
<gene>
    <name evidence="3" type="ORF">LJ657_37620</name>
</gene>
<feature type="compositionally biased region" description="Basic and acidic residues" evidence="1">
    <location>
        <begin position="29"/>
        <end position="42"/>
    </location>
</feature>
<keyword evidence="2" id="KW-0472">Membrane</keyword>
<dbReference type="RefSeq" id="WP_232653636.1">
    <property type="nucleotide sequence ID" value="NZ_JAJSBI010000027.1"/>
</dbReference>
<keyword evidence="2" id="KW-0812">Transmembrane</keyword>
<organism evidence="3 4">
    <name type="scientific">Streptomyces guryensis</name>
    <dbReference type="NCBI Taxonomy" id="2886947"/>
    <lineage>
        <taxon>Bacteria</taxon>
        <taxon>Bacillati</taxon>
        <taxon>Actinomycetota</taxon>
        <taxon>Actinomycetes</taxon>
        <taxon>Kitasatosporales</taxon>
        <taxon>Streptomycetaceae</taxon>
        <taxon>Streptomyces</taxon>
    </lineage>
</organism>
<evidence type="ECO:0000313" key="3">
    <source>
        <dbReference type="EMBL" id="MCD9879224.1"/>
    </source>
</evidence>
<keyword evidence="2" id="KW-1133">Transmembrane helix</keyword>
<comment type="caution">
    <text evidence="3">The sequence shown here is derived from an EMBL/GenBank/DDBJ whole genome shotgun (WGS) entry which is preliminary data.</text>
</comment>